<evidence type="ECO:0000313" key="2">
    <source>
        <dbReference type="Proteomes" id="UP000811619"/>
    </source>
</evidence>
<organism evidence="1 2">
    <name type="scientific">Claviceps africana</name>
    <dbReference type="NCBI Taxonomy" id="83212"/>
    <lineage>
        <taxon>Eukaryota</taxon>
        <taxon>Fungi</taxon>
        <taxon>Dikarya</taxon>
        <taxon>Ascomycota</taxon>
        <taxon>Pezizomycotina</taxon>
        <taxon>Sordariomycetes</taxon>
        <taxon>Hypocreomycetidae</taxon>
        <taxon>Hypocreales</taxon>
        <taxon>Clavicipitaceae</taxon>
        <taxon>Claviceps</taxon>
    </lineage>
</organism>
<dbReference type="AlphaFoldDB" id="A0A8K0NNM6"/>
<accession>A0A8K0NNM6</accession>
<dbReference type="EMBL" id="SRPY01000081">
    <property type="protein sequence ID" value="KAG5929073.1"/>
    <property type="molecule type" value="Genomic_DNA"/>
</dbReference>
<reference evidence="1" key="1">
    <citation type="journal article" date="2020" name="bioRxiv">
        <title>Whole genome comparisons of ergot fungi reveals the divergence and evolution of species within the genus Claviceps are the result of varying mechanisms driving genome evolution and host range expansion.</title>
        <authorList>
            <person name="Wyka S.A."/>
            <person name="Mondo S.J."/>
            <person name="Liu M."/>
            <person name="Dettman J."/>
            <person name="Nalam V."/>
            <person name="Broders K.D."/>
        </authorList>
    </citation>
    <scope>NUCLEOTIDE SEQUENCE</scope>
    <source>
        <strain evidence="1">CCC 489</strain>
    </source>
</reference>
<comment type="caution">
    <text evidence="1">The sequence shown here is derived from an EMBL/GenBank/DDBJ whole genome shotgun (WGS) entry which is preliminary data.</text>
</comment>
<protein>
    <submittedName>
        <fullName evidence="1">Uncharacterized protein</fullName>
    </submittedName>
</protein>
<evidence type="ECO:0000313" key="1">
    <source>
        <dbReference type="EMBL" id="KAG5929073.1"/>
    </source>
</evidence>
<proteinExistence type="predicted"/>
<sequence length="130" mass="14515">MSFQKVMYPSVAKDGARGFKCSRKVAVRWYIASLVIRSRGVTTAQHKRSSSLDNLESRPVAFSISPRESRTGPTLSMSKFSVFEIGEGLGGRAVDEFVDAWLATEHLTSMVEMFFLELASLEARGRKYDV</sequence>
<name>A0A8K0NNM6_9HYPO</name>
<dbReference type="Proteomes" id="UP000811619">
    <property type="component" value="Unassembled WGS sequence"/>
</dbReference>
<keyword evidence="2" id="KW-1185">Reference proteome</keyword>
<gene>
    <name evidence="1" type="ORF">E4U42_007223</name>
</gene>